<accession>A0A479ZRP2</accession>
<comment type="similarity">
    <text evidence="1">Belongs to the RelE toxin family.</text>
</comment>
<dbReference type="Gene3D" id="3.30.2310.20">
    <property type="entry name" value="RelE-like"/>
    <property type="match status" value="1"/>
</dbReference>
<dbReference type="NCBIfam" id="TIGR02385">
    <property type="entry name" value="RelE_StbE"/>
    <property type="match status" value="1"/>
</dbReference>
<gene>
    <name evidence="3" type="ORF">SR1949_04740</name>
</gene>
<dbReference type="RefSeq" id="WP_137666244.1">
    <property type="nucleotide sequence ID" value="NZ_BJCE01000008.1"/>
</dbReference>
<evidence type="ECO:0000256" key="2">
    <source>
        <dbReference type="ARBA" id="ARBA00022649"/>
    </source>
</evidence>
<comment type="caution">
    <text evidence="3">The sequence shown here is derived from an EMBL/GenBank/DDBJ whole genome shotgun (WGS) entry which is preliminary data.</text>
</comment>
<evidence type="ECO:0000313" key="3">
    <source>
        <dbReference type="EMBL" id="GCL35380.1"/>
    </source>
</evidence>
<dbReference type="PANTHER" id="PTHR33755:SF5">
    <property type="entry name" value="TYPE II TOXIN-ANTITOXIN SYSTEM RELE_PARE FAMILY TOXIN"/>
    <property type="match status" value="1"/>
</dbReference>
<dbReference type="SUPFAM" id="SSF143011">
    <property type="entry name" value="RelE-like"/>
    <property type="match status" value="1"/>
</dbReference>
<dbReference type="InterPro" id="IPR051803">
    <property type="entry name" value="TA_system_RelE-like_toxin"/>
</dbReference>
<dbReference type="EMBL" id="BJCE01000008">
    <property type="protein sequence ID" value="GCL35380.1"/>
    <property type="molecule type" value="Genomic_DNA"/>
</dbReference>
<reference evidence="4" key="1">
    <citation type="submission" date="2019-02" db="EMBL/GenBank/DDBJ databases">
        <title>Draft genome sequence of Sphaerospermopsis reniformis NIES-1949.</title>
        <authorList>
            <person name="Yamaguchi H."/>
            <person name="Suzuki S."/>
            <person name="Kawachi M."/>
        </authorList>
    </citation>
    <scope>NUCLEOTIDE SEQUENCE [LARGE SCALE GENOMIC DNA]</scope>
    <source>
        <strain evidence="4">NIES-1949</strain>
    </source>
</reference>
<name>A0A479ZRP2_9CYAN</name>
<dbReference type="PANTHER" id="PTHR33755">
    <property type="entry name" value="TOXIN PARE1-RELATED"/>
    <property type="match status" value="1"/>
</dbReference>
<evidence type="ECO:0000256" key="1">
    <source>
        <dbReference type="ARBA" id="ARBA00006226"/>
    </source>
</evidence>
<dbReference type="AlphaFoldDB" id="A0A479ZRP2"/>
<dbReference type="InterPro" id="IPR007712">
    <property type="entry name" value="RelE/ParE_toxin"/>
</dbReference>
<keyword evidence="2" id="KW-1277">Toxin-antitoxin system</keyword>
<dbReference type="Pfam" id="PF05016">
    <property type="entry name" value="ParE_toxin"/>
    <property type="match status" value="1"/>
</dbReference>
<proteinExistence type="inferred from homology"/>
<dbReference type="InterPro" id="IPR035093">
    <property type="entry name" value="RelE/ParE_toxin_dom_sf"/>
</dbReference>
<protein>
    <submittedName>
        <fullName evidence="3">Plasmid stabilization system</fullName>
    </submittedName>
</protein>
<sequence>MAYQVVWSSTAIEDVEAIANYISRDSSAYAAAVVQKILDVTRNLNNFPFSGRIVPELKEDNIREKFAYNYRIIYRIENDTITIASVIHGKRILDVENDLL</sequence>
<organism evidence="3 4">
    <name type="scientific">Sphaerospermopsis reniformis</name>
    <dbReference type="NCBI Taxonomy" id="531300"/>
    <lineage>
        <taxon>Bacteria</taxon>
        <taxon>Bacillati</taxon>
        <taxon>Cyanobacteriota</taxon>
        <taxon>Cyanophyceae</taxon>
        <taxon>Nostocales</taxon>
        <taxon>Aphanizomenonaceae</taxon>
        <taxon>Sphaerospermopsis</taxon>
    </lineage>
</organism>
<dbReference type="Proteomes" id="UP000300142">
    <property type="component" value="Unassembled WGS sequence"/>
</dbReference>
<keyword evidence="4" id="KW-1185">Reference proteome</keyword>
<evidence type="ECO:0000313" key="4">
    <source>
        <dbReference type="Proteomes" id="UP000300142"/>
    </source>
</evidence>